<dbReference type="PANTHER" id="PTHR46330:SF15">
    <property type="entry name" value="TUMOR NECROSIS FACTOR RECEPTOR SUPERFAMILY, MEMBER 10D, DECOY WITH TRUNCATED DEATH DOMAIN"/>
    <property type="match status" value="1"/>
</dbReference>
<dbReference type="GeneTree" id="ENSGT00940000162635"/>
<dbReference type="GO" id="GO:0007165">
    <property type="term" value="P:signal transduction"/>
    <property type="evidence" value="ECO:0007669"/>
    <property type="project" value="UniProtKB-ARBA"/>
</dbReference>
<proteinExistence type="predicted"/>
<dbReference type="Ensembl" id="ENSBIXT00005051554.1">
    <property type="protein sequence ID" value="ENSBIXP00005022800.1"/>
    <property type="gene ID" value="ENSBIXG00005025709.1"/>
</dbReference>
<dbReference type="GO" id="GO:0045569">
    <property type="term" value="F:TRAIL binding"/>
    <property type="evidence" value="ECO:0007669"/>
    <property type="project" value="InterPro"/>
</dbReference>
<feature type="region of interest" description="Disordered" evidence="12">
    <location>
        <begin position="308"/>
        <end position="331"/>
    </location>
</feature>
<dbReference type="Gene3D" id="2.10.50.10">
    <property type="entry name" value="Tumor Necrosis Factor Receptor, subunit A, domain 2"/>
    <property type="match status" value="3"/>
</dbReference>
<dbReference type="GO" id="GO:0006915">
    <property type="term" value="P:apoptotic process"/>
    <property type="evidence" value="ECO:0007669"/>
    <property type="project" value="UniProtKB-KW"/>
</dbReference>
<dbReference type="InterPro" id="IPR052491">
    <property type="entry name" value="TNFRSF10"/>
</dbReference>
<dbReference type="FunFam" id="2.10.50.10:FF:000004">
    <property type="entry name" value="Tumor necrosis factor receptor superfamily member 6"/>
    <property type="match status" value="1"/>
</dbReference>
<dbReference type="GO" id="GO:0004888">
    <property type="term" value="F:transmembrane signaling receptor activity"/>
    <property type="evidence" value="ECO:0007669"/>
    <property type="project" value="UniProtKB-ARBA"/>
</dbReference>
<dbReference type="SUPFAM" id="SSF57586">
    <property type="entry name" value="TNF receptor-like"/>
    <property type="match status" value="3"/>
</dbReference>
<dbReference type="PRINTS" id="PR01956">
    <property type="entry name" value="TNFACTORR10"/>
</dbReference>
<keyword evidence="9" id="KW-0675">Receptor</keyword>
<keyword evidence="8 11" id="KW-1015">Disulfide bond</keyword>
<feature type="transmembrane region" description="Helical" evidence="13">
    <location>
        <begin position="200"/>
        <end position="222"/>
    </location>
</feature>
<evidence type="ECO:0000313" key="15">
    <source>
        <dbReference type="Ensembl" id="ENSBIXP00005022800.1"/>
    </source>
</evidence>
<sequence>MALEAVTPRQPGQRTLPDRTGQQGQRAAASSSSRAGCTQGPRPRLRGPWALIFTVLGVLLLVKAASAMSVRKDEIHQQSSAPLERSPQQKLCPPGFYMEEAIRGCAPCTDGIDYTNHSNTLPSCLLCTTCKSGEEEKNRCTPTKDTECQCKPGTFRGEDAPEFCQKCSTGCPDGKIMVMDCTPWSNINCVDQESGPPSRLMIAIIVIGLVITAVLIGCMVWCCLKDSECPACSHRPRALCSVSEPPTCTLSLGREVRQECPPHHSVDVSSLLGLFNECWHKVIGFSSIWRPQTLSNCITTKPRVDTEKKLTEDNAQSRDAASRLPVETSSP</sequence>
<evidence type="ECO:0000259" key="14">
    <source>
        <dbReference type="PROSITE" id="PS50050"/>
    </source>
</evidence>
<evidence type="ECO:0000256" key="8">
    <source>
        <dbReference type="ARBA" id="ARBA00023157"/>
    </source>
</evidence>
<organism evidence="15 16">
    <name type="scientific">Bos indicus x Bos taurus</name>
    <name type="common">Hybrid cattle</name>
    <dbReference type="NCBI Taxonomy" id="30522"/>
    <lineage>
        <taxon>Eukaryota</taxon>
        <taxon>Metazoa</taxon>
        <taxon>Chordata</taxon>
        <taxon>Craniata</taxon>
        <taxon>Vertebrata</taxon>
        <taxon>Euteleostomi</taxon>
        <taxon>Mammalia</taxon>
        <taxon>Eutheria</taxon>
        <taxon>Laurasiatheria</taxon>
        <taxon>Artiodactyla</taxon>
        <taxon>Ruminantia</taxon>
        <taxon>Pecora</taxon>
        <taxon>Bovidae</taxon>
        <taxon>Bovinae</taxon>
        <taxon>Bos</taxon>
    </lineage>
</organism>
<dbReference type="SMART" id="SM00208">
    <property type="entry name" value="TNFR"/>
    <property type="match status" value="2"/>
</dbReference>
<feature type="repeat" description="TNFR-Cys" evidence="11">
    <location>
        <begin position="107"/>
        <end position="148"/>
    </location>
</feature>
<keyword evidence="7 13" id="KW-0472">Membrane</keyword>
<comment type="caution">
    <text evidence="11">Lacks conserved residue(s) required for the propagation of feature annotation.</text>
</comment>
<protein>
    <submittedName>
        <fullName evidence="15">Tumor necrosis factor receptor superfamily member 10A-like</fullName>
    </submittedName>
</protein>
<evidence type="ECO:0000256" key="4">
    <source>
        <dbReference type="ARBA" id="ARBA00022729"/>
    </source>
</evidence>
<feature type="disulfide bond" evidence="11">
    <location>
        <begin position="127"/>
        <end position="140"/>
    </location>
</feature>
<dbReference type="Proteomes" id="UP000429181">
    <property type="component" value="Chromosome 8"/>
</dbReference>
<evidence type="ECO:0000256" key="2">
    <source>
        <dbReference type="ARBA" id="ARBA00022692"/>
    </source>
</evidence>
<keyword evidence="3" id="KW-0053">Apoptosis</keyword>
<reference evidence="15" key="2">
    <citation type="submission" date="2025-08" db="UniProtKB">
        <authorList>
            <consortium name="Ensembl"/>
        </authorList>
    </citation>
    <scope>IDENTIFICATION</scope>
</reference>
<feature type="repeat" description="TNFR-Cys" evidence="11">
    <location>
        <begin position="149"/>
        <end position="189"/>
    </location>
</feature>
<feature type="compositionally biased region" description="Low complexity" evidence="12">
    <location>
        <begin position="21"/>
        <end position="36"/>
    </location>
</feature>
<evidence type="ECO:0000256" key="7">
    <source>
        <dbReference type="ARBA" id="ARBA00023136"/>
    </source>
</evidence>
<evidence type="ECO:0000256" key="10">
    <source>
        <dbReference type="ARBA" id="ARBA00023180"/>
    </source>
</evidence>
<dbReference type="FunFam" id="2.10.50.10:FF:000016">
    <property type="entry name" value="Tumor necrosis factor receptor superfamily member 10B"/>
    <property type="match status" value="1"/>
</dbReference>
<evidence type="ECO:0000256" key="3">
    <source>
        <dbReference type="ARBA" id="ARBA00022703"/>
    </source>
</evidence>
<feature type="domain" description="TNFR-Cys" evidence="14">
    <location>
        <begin position="149"/>
        <end position="189"/>
    </location>
</feature>
<evidence type="ECO:0000256" key="13">
    <source>
        <dbReference type="SAM" id="Phobius"/>
    </source>
</evidence>
<dbReference type="PROSITE" id="PS50050">
    <property type="entry name" value="TNFR_NGFR_2"/>
    <property type="match status" value="2"/>
</dbReference>
<feature type="region of interest" description="Disordered" evidence="12">
    <location>
        <begin position="1"/>
        <end position="42"/>
    </location>
</feature>
<keyword evidence="6 13" id="KW-1133">Transmembrane helix</keyword>
<dbReference type="CDD" id="cd10580">
    <property type="entry name" value="TNFRSF10"/>
    <property type="match status" value="1"/>
</dbReference>
<dbReference type="PANTHER" id="PTHR46330">
    <property type="entry name" value="TUMOR NECROSIS FACTOR RECEPTOR SUPERFAMILY MEMBER 10B"/>
    <property type="match status" value="1"/>
</dbReference>
<keyword evidence="5" id="KW-0677">Repeat</keyword>
<reference evidence="15 16" key="1">
    <citation type="submission" date="2018-11" db="EMBL/GenBank/DDBJ databases">
        <title>Haplotype-resolved cattle genomes.</title>
        <authorList>
            <person name="Low W.Y."/>
            <person name="Tearle R."/>
            <person name="Bickhart D.M."/>
            <person name="Rosen B.D."/>
            <person name="Koren S."/>
            <person name="Rhie A."/>
            <person name="Hiendleder S."/>
            <person name="Phillippy A.M."/>
            <person name="Smith T.P.L."/>
            <person name="Williams J.L."/>
        </authorList>
    </citation>
    <scope>NUCLEOTIDE SEQUENCE [LARGE SCALE GENOMIC DNA]</scope>
</reference>
<evidence type="ECO:0000256" key="11">
    <source>
        <dbReference type="PROSITE-ProRule" id="PRU00206"/>
    </source>
</evidence>
<keyword evidence="4" id="KW-0732">Signal</keyword>
<evidence type="ECO:0000313" key="16">
    <source>
        <dbReference type="Proteomes" id="UP000429181"/>
    </source>
</evidence>
<dbReference type="InterPro" id="IPR001368">
    <property type="entry name" value="TNFR/NGFR_Cys_rich_reg"/>
</dbReference>
<keyword evidence="2 13" id="KW-0812">Transmembrane</keyword>
<dbReference type="InterPro" id="IPR034024">
    <property type="entry name" value="TNFRSF10_N"/>
</dbReference>
<evidence type="ECO:0000256" key="5">
    <source>
        <dbReference type="ARBA" id="ARBA00022737"/>
    </source>
</evidence>
<gene>
    <name evidence="15" type="primary">LOC113897298</name>
</gene>
<evidence type="ECO:0000256" key="9">
    <source>
        <dbReference type="ARBA" id="ARBA00023170"/>
    </source>
</evidence>
<dbReference type="GO" id="GO:0016020">
    <property type="term" value="C:membrane"/>
    <property type="evidence" value="ECO:0007669"/>
    <property type="project" value="UniProtKB-SubCell"/>
</dbReference>
<dbReference type="Pfam" id="PF00020">
    <property type="entry name" value="TNFR_c6"/>
    <property type="match status" value="2"/>
</dbReference>
<dbReference type="AlphaFoldDB" id="A0A4W2GWR0"/>
<evidence type="ECO:0000256" key="12">
    <source>
        <dbReference type="SAM" id="MobiDB-lite"/>
    </source>
</evidence>
<dbReference type="InterPro" id="IPR020465">
    <property type="entry name" value="TNFR_10"/>
</dbReference>
<evidence type="ECO:0000256" key="6">
    <source>
        <dbReference type="ARBA" id="ARBA00022989"/>
    </source>
</evidence>
<feature type="disulfide bond" evidence="11">
    <location>
        <begin position="171"/>
        <end position="189"/>
    </location>
</feature>
<feature type="disulfide bond" evidence="11">
    <location>
        <begin position="130"/>
        <end position="148"/>
    </location>
</feature>
<name>A0A4W2GWR0_BOBOX</name>
<feature type="domain" description="TNFR-Cys" evidence="14">
    <location>
        <begin position="107"/>
        <end position="148"/>
    </location>
</feature>
<accession>A0A4W2GWR0</accession>
<comment type="subcellular location">
    <subcellularLocation>
        <location evidence="1">Membrane</location>
        <topology evidence="1">Single-pass type I membrane protein</topology>
    </subcellularLocation>
</comment>
<evidence type="ECO:0000256" key="1">
    <source>
        <dbReference type="ARBA" id="ARBA00004479"/>
    </source>
</evidence>
<keyword evidence="10" id="KW-0325">Glycoprotein</keyword>